<keyword evidence="2" id="KW-1185">Reference proteome</keyword>
<evidence type="ECO:0000313" key="2">
    <source>
        <dbReference type="Proteomes" id="UP001164706"/>
    </source>
</evidence>
<accession>A0A9E8MMZ8</accession>
<protein>
    <submittedName>
        <fullName evidence="1">Uncharacterized protein</fullName>
    </submittedName>
</protein>
<sequence>MMRAPIDVDPGRWIRVPLDFAEERWTDAGAWASWVAQEAVPGDARRRESIRAIALALAELDSHGAVVRYWHFPDDGEPGAALDVSLAVAGGDELLPAAPDRLVVEPLESALEVPGFDRAARRRSLVPVGDGDIADAPVLALVEWAAAVDGIVVGMTAADTDPSRLSRLVADGDDLLAGLDGRALARMVLG</sequence>
<dbReference type="KEGG" id="mdb:OVN18_06415"/>
<evidence type="ECO:0000313" key="1">
    <source>
        <dbReference type="EMBL" id="WAB82629.1"/>
    </source>
</evidence>
<organism evidence="1 2">
    <name type="scientific">Microcella daejeonensis</name>
    <dbReference type="NCBI Taxonomy" id="2994971"/>
    <lineage>
        <taxon>Bacteria</taxon>
        <taxon>Bacillati</taxon>
        <taxon>Actinomycetota</taxon>
        <taxon>Actinomycetes</taxon>
        <taxon>Micrococcales</taxon>
        <taxon>Microbacteriaceae</taxon>
        <taxon>Microcella</taxon>
    </lineage>
</organism>
<proteinExistence type="predicted"/>
<dbReference type="Proteomes" id="UP001164706">
    <property type="component" value="Chromosome"/>
</dbReference>
<reference evidence="1" key="1">
    <citation type="submission" date="2022-11" db="EMBL/GenBank/DDBJ databases">
        <title>Description of Microcella daejonensis nov. sp, isolated from riverside soil.</title>
        <authorList>
            <person name="Molina K.M."/>
            <person name="Kim S.B."/>
        </authorList>
    </citation>
    <scope>NUCLEOTIDE SEQUENCE</scope>
    <source>
        <strain evidence="1">MMS21-STM12</strain>
    </source>
</reference>
<dbReference type="RefSeq" id="WP_267782796.1">
    <property type="nucleotide sequence ID" value="NZ_CP113089.1"/>
</dbReference>
<dbReference type="AlphaFoldDB" id="A0A9E8MMZ8"/>
<name>A0A9E8MMZ8_9MICO</name>
<gene>
    <name evidence="1" type="ORF">OVN18_06415</name>
</gene>
<dbReference type="EMBL" id="CP113089">
    <property type="protein sequence ID" value="WAB82629.1"/>
    <property type="molecule type" value="Genomic_DNA"/>
</dbReference>